<evidence type="ECO:0000256" key="3">
    <source>
        <dbReference type="ARBA" id="ARBA00023125"/>
    </source>
</evidence>
<dbReference type="SUPFAM" id="SSF53850">
    <property type="entry name" value="Periplasmic binding protein-like II"/>
    <property type="match status" value="1"/>
</dbReference>
<evidence type="ECO:0000256" key="1">
    <source>
        <dbReference type="ARBA" id="ARBA00009437"/>
    </source>
</evidence>
<dbReference type="EMBL" id="SMFY01000005">
    <property type="protein sequence ID" value="TCK19697.1"/>
    <property type="molecule type" value="Genomic_DNA"/>
</dbReference>
<dbReference type="GO" id="GO:0003700">
    <property type="term" value="F:DNA-binding transcription factor activity"/>
    <property type="evidence" value="ECO:0007669"/>
    <property type="project" value="InterPro"/>
</dbReference>
<dbReference type="InterPro" id="IPR036390">
    <property type="entry name" value="WH_DNA-bd_sf"/>
</dbReference>
<dbReference type="Pfam" id="PF03466">
    <property type="entry name" value="LysR_substrate"/>
    <property type="match status" value="1"/>
</dbReference>
<dbReference type="Pfam" id="PF00126">
    <property type="entry name" value="HTH_1"/>
    <property type="match status" value="1"/>
</dbReference>
<reference evidence="6 7" key="1">
    <citation type="submission" date="2019-03" db="EMBL/GenBank/DDBJ databases">
        <title>Genomic Encyclopedia of Type Strains, Phase IV (KMG-IV): sequencing the most valuable type-strain genomes for metagenomic binning, comparative biology and taxonomic classification.</title>
        <authorList>
            <person name="Goeker M."/>
        </authorList>
    </citation>
    <scope>NUCLEOTIDE SEQUENCE [LARGE SCALE GENOMIC DNA]</scope>
    <source>
        <strain evidence="6 7">DSM 101</strain>
    </source>
</reference>
<dbReference type="Gene3D" id="1.10.10.10">
    <property type="entry name" value="Winged helix-like DNA-binding domain superfamily/Winged helix DNA-binding domain"/>
    <property type="match status" value="1"/>
</dbReference>
<dbReference type="InterPro" id="IPR005119">
    <property type="entry name" value="LysR_subst-bd"/>
</dbReference>
<keyword evidence="7" id="KW-1185">Reference proteome</keyword>
<keyword evidence="2" id="KW-0805">Transcription regulation</keyword>
<dbReference type="Gene3D" id="3.40.190.10">
    <property type="entry name" value="Periplasmic binding protein-like II"/>
    <property type="match status" value="2"/>
</dbReference>
<gene>
    <name evidence="6" type="ORF">EV667_4148</name>
</gene>
<dbReference type="Proteomes" id="UP000295030">
    <property type="component" value="Unassembled WGS sequence"/>
</dbReference>
<sequence>MRLQQLRYVLEIARQGNHLSAAAEALHTSQPGVSRQVQMLESELGFPIFQRTRNRIIGLTEPGEQVLEIAKRVVGDLGTLRILKDDVSAISRGTLVIATTHTQAKYVLPPVVSSFLKNFPDVQIVLKQGDPEGICSLVDAGEADIAIGTETAREFPNLVGLPCFELTRSVVAKVGHPILSAEHLTLEEVAQYPIITYDPRFAGETLHRRRWKVLGAFEQAGLEPRIVLSAIDADVCKTYVLMGLGIAIFASVSFDEKADVGLGIRDARHLFESSMTYLKLRSNAYLRPYTLEFIRRLAPHLTPDIVREALQNRGRGPTVQG</sequence>
<dbReference type="PROSITE" id="PS50931">
    <property type="entry name" value="HTH_LYSR"/>
    <property type="match status" value="1"/>
</dbReference>
<protein>
    <submittedName>
        <fullName evidence="6">LysR family cys regulon transcriptional activator</fullName>
    </submittedName>
</protein>
<evidence type="ECO:0000313" key="7">
    <source>
        <dbReference type="Proteomes" id="UP000295030"/>
    </source>
</evidence>
<dbReference type="GO" id="GO:0019344">
    <property type="term" value="P:cysteine biosynthetic process"/>
    <property type="evidence" value="ECO:0007669"/>
    <property type="project" value="TreeGrafter"/>
</dbReference>
<name>A0A4R1HCF6_ANCAQ</name>
<proteinExistence type="inferred from homology"/>
<accession>A0A4R1HCF6</accession>
<dbReference type="PANTHER" id="PTHR30126">
    <property type="entry name" value="HTH-TYPE TRANSCRIPTIONAL REGULATOR"/>
    <property type="match status" value="1"/>
</dbReference>
<evidence type="ECO:0000256" key="2">
    <source>
        <dbReference type="ARBA" id="ARBA00023015"/>
    </source>
</evidence>
<dbReference type="SUPFAM" id="SSF46785">
    <property type="entry name" value="Winged helix' DNA-binding domain"/>
    <property type="match status" value="1"/>
</dbReference>
<keyword evidence="3" id="KW-0238">DNA-binding</keyword>
<evidence type="ECO:0000256" key="4">
    <source>
        <dbReference type="ARBA" id="ARBA00023163"/>
    </source>
</evidence>
<dbReference type="PRINTS" id="PR00039">
    <property type="entry name" value="HTHLYSR"/>
</dbReference>
<dbReference type="InterPro" id="IPR000847">
    <property type="entry name" value="LysR_HTH_N"/>
</dbReference>
<comment type="similarity">
    <text evidence="1">Belongs to the LysR transcriptional regulatory family.</text>
</comment>
<dbReference type="GO" id="GO:0000976">
    <property type="term" value="F:transcription cis-regulatory region binding"/>
    <property type="evidence" value="ECO:0007669"/>
    <property type="project" value="TreeGrafter"/>
</dbReference>
<dbReference type="InterPro" id="IPR036388">
    <property type="entry name" value="WH-like_DNA-bd_sf"/>
</dbReference>
<evidence type="ECO:0000313" key="6">
    <source>
        <dbReference type="EMBL" id="TCK19697.1"/>
    </source>
</evidence>
<dbReference type="AlphaFoldDB" id="A0A4R1HCF6"/>
<evidence type="ECO:0000259" key="5">
    <source>
        <dbReference type="PROSITE" id="PS50931"/>
    </source>
</evidence>
<dbReference type="RefSeq" id="WP_131837203.1">
    <property type="nucleotide sequence ID" value="NZ_SMFY01000005.1"/>
</dbReference>
<dbReference type="OrthoDB" id="8437302at2"/>
<comment type="caution">
    <text evidence="6">The sequence shown here is derived from an EMBL/GenBank/DDBJ whole genome shotgun (WGS) entry which is preliminary data.</text>
</comment>
<keyword evidence="4" id="KW-0804">Transcription</keyword>
<feature type="domain" description="HTH lysR-type" evidence="5">
    <location>
        <begin position="1"/>
        <end position="59"/>
    </location>
</feature>
<organism evidence="6 7">
    <name type="scientific">Ancylobacter aquaticus</name>
    <dbReference type="NCBI Taxonomy" id="100"/>
    <lineage>
        <taxon>Bacteria</taxon>
        <taxon>Pseudomonadati</taxon>
        <taxon>Pseudomonadota</taxon>
        <taxon>Alphaproteobacteria</taxon>
        <taxon>Hyphomicrobiales</taxon>
        <taxon>Xanthobacteraceae</taxon>
        <taxon>Ancylobacter</taxon>
    </lineage>
</organism>
<dbReference type="PANTHER" id="PTHR30126:SF6">
    <property type="entry name" value="HTH-TYPE TRANSCRIPTIONAL REGULATOR CYSB-RELATED"/>
    <property type="match status" value="1"/>
</dbReference>